<evidence type="ECO:0000313" key="2">
    <source>
        <dbReference type="Proteomes" id="UP001374893"/>
    </source>
</evidence>
<protein>
    <submittedName>
        <fullName evidence="1">DUF2891 domain-containing protein</fullName>
    </submittedName>
</protein>
<proteinExistence type="predicted"/>
<organism evidence="1 2">
    <name type="scientific">Haloferula helveola</name>
    <dbReference type="NCBI Taxonomy" id="490095"/>
    <lineage>
        <taxon>Bacteria</taxon>
        <taxon>Pseudomonadati</taxon>
        <taxon>Verrucomicrobiota</taxon>
        <taxon>Verrucomicrobiia</taxon>
        <taxon>Verrucomicrobiales</taxon>
        <taxon>Verrucomicrobiaceae</taxon>
        <taxon>Haloferula</taxon>
    </lineage>
</organism>
<dbReference type="InterPro" id="IPR021365">
    <property type="entry name" value="DUF2891"/>
</dbReference>
<sequence>MTEEQAEDFVALALAGIDREYPNKPGAVLTGAGELKTPRQMHPVFFGHFDWHSSVHGHWMLVRLVRLFPEAGFSDRVREMLDSRLSAGGLRAEADYFLEPENRSFERMYGWAWALRLALELANWNDVQAQDWSQRFKPLEETLVRLATDYLPKMDWPVRCGFHPESAFPLAQMLDYARGVGDRELDELLIERSLRFYGEDRNYPTRYEPSGNDFFSPGLNEADLMRRVLDRDRFERWLEGFLPRLGEEEAGNLLNPVKISDPSDGHLIHLAGLNLSRSWAMKGIASALSCDDPRVSVLERSAAAHEAAGLAFVRTGHYEGEHWLASFAVYLLGKSGR</sequence>
<gene>
    <name evidence="1" type="ORF">HAHE_36180</name>
</gene>
<name>A0ABN6H7S4_9BACT</name>
<dbReference type="RefSeq" id="WP_338686423.1">
    <property type="nucleotide sequence ID" value="NZ_AP024702.1"/>
</dbReference>
<dbReference type="Proteomes" id="UP001374893">
    <property type="component" value="Chromosome"/>
</dbReference>
<reference evidence="1 2" key="1">
    <citation type="submission" date="2021-06" db="EMBL/GenBank/DDBJ databases">
        <title>Complete genome of Haloferula helveola possessing various polysaccharide degrading enzymes.</title>
        <authorList>
            <person name="Takami H."/>
            <person name="Huang C."/>
            <person name="Hamasaki K."/>
        </authorList>
    </citation>
    <scope>NUCLEOTIDE SEQUENCE [LARGE SCALE GENOMIC DNA]</scope>
    <source>
        <strain evidence="1 2">CN-1</strain>
    </source>
</reference>
<accession>A0ABN6H7S4</accession>
<dbReference type="EMBL" id="AP024702">
    <property type="protein sequence ID" value="BCX49710.1"/>
    <property type="molecule type" value="Genomic_DNA"/>
</dbReference>
<dbReference type="Pfam" id="PF11199">
    <property type="entry name" value="DUF2891"/>
    <property type="match status" value="1"/>
</dbReference>
<keyword evidence="2" id="KW-1185">Reference proteome</keyword>
<evidence type="ECO:0000313" key="1">
    <source>
        <dbReference type="EMBL" id="BCX49710.1"/>
    </source>
</evidence>